<organism evidence="1 2">
    <name type="scientific">Moniliophthora roreri</name>
    <name type="common">Frosty pod rot fungus</name>
    <name type="synonym">Monilia roreri</name>
    <dbReference type="NCBI Taxonomy" id="221103"/>
    <lineage>
        <taxon>Eukaryota</taxon>
        <taxon>Fungi</taxon>
        <taxon>Dikarya</taxon>
        <taxon>Basidiomycota</taxon>
        <taxon>Agaricomycotina</taxon>
        <taxon>Agaricomycetes</taxon>
        <taxon>Agaricomycetidae</taxon>
        <taxon>Agaricales</taxon>
        <taxon>Marasmiineae</taxon>
        <taxon>Marasmiaceae</taxon>
        <taxon>Moniliophthora</taxon>
    </lineage>
</organism>
<dbReference type="EMBL" id="LATX01002184">
    <property type="protein sequence ID" value="KTB33226.1"/>
    <property type="molecule type" value="Genomic_DNA"/>
</dbReference>
<dbReference type="AlphaFoldDB" id="A0A0W0FA84"/>
<comment type="caution">
    <text evidence="1">The sequence shown here is derived from an EMBL/GenBank/DDBJ whole genome shotgun (WGS) entry which is preliminary data.</text>
</comment>
<evidence type="ECO:0000313" key="1">
    <source>
        <dbReference type="EMBL" id="KTB33226.1"/>
    </source>
</evidence>
<accession>A0A0W0FA84</accession>
<protein>
    <submittedName>
        <fullName evidence="1">Uncharacterized protein</fullName>
    </submittedName>
</protein>
<reference evidence="1 2" key="1">
    <citation type="submission" date="2015-12" db="EMBL/GenBank/DDBJ databases">
        <title>Draft genome sequence of Moniliophthora roreri, the causal agent of frosty pod rot of cacao.</title>
        <authorList>
            <person name="Aime M.C."/>
            <person name="Diaz-Valderrama J.R."/>
            <person name="Kijpornyongpan T."/>
            <person name="Phillips-Mora W."/>
        </authorList>
    </citation>
    <scope>NUCLEOTIDE SEQUENCE [LARGE SCALE GENOMIC DNA]</scope>
    <source>
        <strain evidence="1 2">MCA 2952</strain>
    </source>
</reference>
<evidence type="ECO:0000313" key="2">
    <source>
        <dbReference type="Proteomes" id="UP000054988"/>
    </source>
</evidence>
<dbReference type="Proteomes" id="UP000054988">
    <property type="component" value="Unassembled WGS sequence"/>
</dbReference>
<sequence length="39" mass="4589">MNDSAGQKWRKSWIYWISTTETPSDINKSRLPHLLAENN</sequence>
<gene>
    <name evidence="1" type="ORF">WG66_14196</name>
</gene>
<name>A0A0W0FA84_MONRR</name>
<proteinExistence type="predicted"/>